<dbReference type="InterPro" id="IPR036961">
    <property type="entry name" value="Kinesin_motor_dom_sf"/>
</dbReference>
<comment type="similarity">
    <text evidence="6">Belongs to the TRAFAC class myosin-kinesin ATPase superfamily. Myosin family.</text>
</comment>
<protein>
    <submittedName>
        <fullName evidence="10">Putative myosin heavy chain</fullName>
    </submittedName>
</protein>
<dbReference type="GO" id="GO:0005737">
    <property type="term" value="C:cytoplasm"/>
    <property type="evidence" value="ECO:0007669"/>
    <property type="project" value="TreeGrafter"/>
</dbReference>
<dbReference type="SUPFAM" id="SSF52540">
    <property type="entry name" value="P-loop containing nucleoside triphosphate hydrolases"/>
    <property type="match status" value="1"/>
</dbReference>
<evidence type="ECO:0000256" key="8">
    <source>
        <dbReference type="SAM" id="MobiDB-lite"/>
    </source>
</evidence>
<evidence type="ECO:0000313" key="11">
    <source>
        <dbReference type="Proteomes" id="UP000284403"/>
    </source>
</evidence>
<keyword evidence="3 6" id="KW-0518">Myosin</keyword>
<dbReference type="GO" id="GO:0051015">
    <property type="term" value="F:actin filament binding"/>
    <property type="evidence" value="ECO:0007669"/>
    <property type="project" value="TreeGrafter"/>
</dbReference>
<dbReference type="Proteomes" id="UP000284403">
    <property type="component" value="Unassembled WGS sequence"/>
</dbReference>
<evidence type="ECO:0000256" key="5">
    <source>
        <dbReference type="ARBA" id="ARBA00023203"/>
    </source>
</evidence>
<feature type="coiled-coil region" evidence="7">
    <location>
        <begin position="981"/>
        <end position="1018"/>
    </location>
</feature>
<dbReference type="PROSITE" id="PS51456">
    <property type="entry name" value="MYOSIN_MOTOR"/>
    <property type="match status" value="1"/>
</dbReference>
<feature type="compositionally biased region" description="Polar residues" evidence="8">
    <location>
        <begin position="1190"/>
        <end position="1201"/>
    </location>
</feature>
<keyword evidence="7" id="KW-0175">Coiled coil</keyword>
<keyword evidence="1 6" id="KW-0547">Nucleotide-binding</keyword>
<feature type="binding site" evidence="6">
    <location>
        <begin position="161"/>
        <end position="168"/>
    </location>
    <ligand>
        <name>ATP</name>
        <dbReference type="ChEBI" id="CHEBI:30616"/>
    </ligand>
</feature>
<dbReference type="GO" id="GO:0016459">
    <property type="term" value="C:myosin complex"/>
    <property type="evidence" value="ECO:0007669"/>
    <property type="project" value="UniProtKB-KW"/>
</dbReference>
<evidence type="ECO:0000313" key="10">
    <source>
        <dbReference type="EMBL" id="RNF13105.1"/>
    </source>
</evidence>
<dbReference type="CDD" id="cd00124">
    <property type="entry name" value="MYSc"/>
    <property type="match status" value="1"/>
</dbReference>
<name>A0A3R7MD59_9TRYP</name>
<dbReference type="GO" id="GO:0005524">
    <property type="term" value="F:ATP binding"/>
    <property type="evidence" value="ECO:0007669"/>
    <property type="project" value="UniProtKB-UniRule"/>
</dbReference>
<dbReference type="Gene3D" id="3.40.850.10">
    <property type="entry name" value="Kinesin motor domain"/>
    <property type="match status" value="1"/>
</dbReference>
<evidence type="ECO:0000256" key="4">
    <source>
        <dbReference type="ARBA" id="ARBA00023175"/>
    </source>
</evidence>
<dbReference type="AlphaFoldDB" id="A0A3R7MD59"/>
<keyword evidence="5 6" id="KW-0009">Actin-binding</keyword>
<evidence type="ECO:0000256" key="3">
    <source>
        <dbReference type="ARBA" id="ARBA00023123"/>
    </source>
</evidence>
<dbReference type="OrthoDB" id="240573at2759"/>
<dbReference type="Gene3D" id="1.20.5.4820">
    <property type="match status" value="1"/>
</dbReference>
<dbReference type="Gene3D" id="1.10.10.820">
    <property type="match status" value="1"/>
</dbReference>
<feature type="compositionally biased region" description="Low complexity" evidence="8">
    <location>
        <begin position="1052"/>
        <end position="1064"/>
    </location>
</feature>
<evidence type="ECO:0000256" key="7">
    <source>
        <dbReference type="SAM" id="Coils"/>
    </source>
</evidence>
<dbReference type="EMBL" id="MKKU01000422">
    <property type="protein sequence ID" value="RNF13105.1"/>
    <property type="molecule type" value="Genomic_DNA"/>
</dbReference>
<comment type="caution">
    <text evidence="10">The sequence shown here is derived from an EMBL/GenBank/DDBJ whole genome shotgun (WGS) entry which is preliminary data.</text>
</comment>
<sequence length="1214" mass="137295">MSFAVGSLCFFDHPRESWVVARVTAKEARGYSVRTNDPERRCVGEGFDGVAETLLAACREDLLDEMPDDLLALTVLHDGPLLRCLYLRYFRDVIYTNIGAIVVAINPFNFAIPWYQDHNMRRYLQEGPVIEKSLPHSWAQAHNTYYDMVSDRVDQCILVSGESGAGKTEATKIVMKYLAQVSCLEATEAERAASLQVGAKLEACSPILECFGNARTVRNDNSSRFGKFVKVKFNSKAQLVGAETTKYLLEKSRIVTAAENERVYHSFYLLVRGAMREGLGLASEAAYRSLNAGGCLENSEYDTAADYDDVVGAMRRIGMREAEVRSVWACVGGILSLLNVAFDADGEGAQVRQSTEKYLRDAVRLWRVDEATLRKEMVTTTLLVQRTETVKLLRPTLAVDARDALVKSLYDGLFGWLVDKCNQMCDVAAAGNWIGLLDIFGFEDFKKNSFEQLCINLTNETLQNHYNKYIFERDMDECREEGIDVTAVTCPDNAPCLRLIVGKGGILALLDEECTLGQGNELDFLEKVHQAHTGKNPFFEKKKVSRDTFIIHHYAASVTYDVNGWLEKNRDTLKDGVKRLMRNSQDPLIRELLEAPLPPEARSKRLTVGAFFKGQLAVLMEVINGTNPHWIRCIKPHPAKKPLMFDGLQTMRQLESSGVLGTVKIRKAGYPVRNLFDKFNTRYKIIMGSKAQGRSGRELAQAILAACNVNTKVMAQLGKTKVFMKAEAFPIMERQRNEALTKFCLRLQSCGRGYLARVQSNRESCEKKCRRLVLLLTSEYRAYMKRSAALREAKARWRKEQHALLCQRTAALYEECREEKRQFHREALQSEQRMQLALRKDLELCKARETQTLLECQKLFDAALLARNDILQEATVYIGRLRRVFRQERLLFFTILREDLDDVEFEQRCWIRSRESGERNQLWHAFGSWHVRRQMLVLEREATASHRRLAAMESIERDEVEERRALEQRNRSYMKSFRRQFREVEAVVPQASRRREELERERRRHVLLLQQLKAAEARELQGRLWSLHMSPMHSAAMTHDAGPLPRRPLPSPSGGVTPSLTAAPLLPPPRASHSRPAVPSPAAPLAGSFATGRPLQAPPHDPSPSMYDSPSPVLSVPVPGKLGGWSTSDEGRTPSPAWNGTVHRSVSWLATAAAHASPRRRYPPRCLTPPAPCDFFLGATQGDSRLATARASSFGPTQEAVSSAPRYKRSRRWA</sequence>
<reference evidence="10 11" key="1">
    <citation type="journal article" date="2018" name="BMC Genomics">
        <title>Genomic comparison of Trypanosoma conorhini and Trypanosoma rangeli to Trypanosoma cruzi strains of high and low virulence.</title>
        <authorList>
            <person name="Bradwell K.R."/>
            <person name="Koparde V.N."/>
            <person name="Matveyev A.V."/>
            <person name="Serrano M.G."/>
            <person name="Alves J.M."/>
            <person name="Parikh H."/>
            <person name="Huang B."/>
            <person name="Lee V."/>
            <person name="Espinosa-Alvarez O."/>
            <person name="Ortiz P.A."/>
            <person name="Costa-Martins A.G."/>
            <person name="Teixeira M.M."/>
            <person name="Buck G.A."/>
        </authorList>
    </citation>
    <scope>NUCLEOTIDE SEQUENCE [LARGE SCALE GENOMIC DNA]</scope>
    <source>
        <strain evidence="10 11">025E</strain>
    </source>
</reference>
<keyword evidence="4 6" id="KW-0505">Motor protein</keyword>
<organism evidence="10 11">
    <name type="scientific">Trypanosoma conorhini</name>
    <dbReference type="NCBI Taxonomy" id="83891"/>
    <lineage>
        <taxon>Eukaryota</taxon>
        <taxon>Discoba</taxon>
        <taxon>Euglenozoa</taxon>
        <taxon>Kinetoplastea</taxon>
        <taxon>Metakinetoplastina</taxon>
        <taxon>Trypanosomatida</taxon>
        <taxon>Trypanosomatidae</taxon>
        <taxon>Trypanosoma</taxon>
    </lineage>
</organism>
<evidence type="ECO:0000256" key="2">
    <source>
        <dbReference type="ARBA" id="ARBA00022840"/>
    </source>
</evidence>
<dbReference type="PANTHER" id="PTHR13140">
    <property type="entry name" value="MYOSIN"/>
    <property type="match status" value="1"/>
</dbReference>
<accession>A0A3R7MD59</accession>
<feature type="domain" description="Myosin motor" evidence="9">
    <location>
        <begin position="65"/>
        <end position="737"/>
    </location>
</feature>
<dbReference type="Gene3D" id="1.20.120.720">
    <property type="entry name" value="Myosin VI head, motor domain, U50 subdomain"/>
    <property type="match status" value="1"/>
</dbReference>
<dbReference type="GeneID" id="40319906"/>
<dbReference type="PRINTS" id="PR00193">
    <property type="entry name" value="MYOSINHEAVY"/>
</dbReference>
<feature type="region of interest" description="Actin-binding" evidence="6">
    <location>
        <begin position="616"/>
        <end position="638"/>
    </location>
</feature>
<evidence type="ECO:0000256" key="1">
    <source>
        <dbReference type="ARBA" id="ARBA00022741"/>
    </source>
</evidence>
<dbReference type="GO" id="GO:0007015">
    <property type="term" value="P:actin filament organization"/>
    <property type="evidence" value="ECO:0007669"/>
    <property type="project" value="TreeGrafter"/>
</dbReference>
<dbReference type="RefSeq" id="XP_029226690.1">
    <property type="nucleotide sequence ID" value="XM_029373175.1"/>
</dbReference>
<feature type="region of interest" description="Disordered" evidence="8">
    <location>
        <begin position="1036"/>
        <end position="1111"/>
    </location>
</feature>
<dbReference type="InterPro" id="IPR027417">
    <property type="entry name" value="P-loop_NTPase"/>
</dbReference>
<dbReference type="Gene3D" id="1.20.58.530">
    <property type="match status" value="1"/>
</dbReference>
<evidence type="ECO:0000256" key="6">
    <source>
        <dbReference type="PROSITE-ProRule" id="PRU00782"/>
    </source>
</evidence>
<keyword evidence="2 6" id="KW-0067">ATP-binding</keyword>
<dbReference type="PANTHER" id="PTHR13140:SF706">
    <property type="entry name" value="DILUTE CLASS UNCONVENTIONAL MYOSIN, ISOFORM C"/>
    <property type="match status" value="1"/>
</dbReference>
<proteinExistence type="inferred from homology"/>
<dbReference type="InterPro" id="IPR001609">
    <property type="entry name" value="Myosin_head_motor_dom-like"/>
</dbReference>
<evidence type="ECO:0000259" key="9">
    <source>
        <dbReference type="PROSITE" id="PS51456"/>
    </source>
</evidence>
<dbReference type="GO" id="GO:0016020">
    <property type="term" value="C:membrane"/>
    <property type="evidence" value="ECO:0007669"/>
    <property type="project" value="TreeGrafter"/>
</dbReference>
<dbReference type="GO" id="GO:0000146">
    <property type="term" value="F:microfilament motor activity"/>
    <property type="evidence" value="ECO:0007669"/>
    <property type="project" value="TreeGrafter"/>
</dbReference>
<feature type="region of interest" description="Disordered" evidence="8">
    <location>
        <begin position="1188"/>
        <end position="1214"/>
    </location>
</feature>
<dbReference type="PROSITE" id="PS50096">
    <property type="entry name" value="IQ"/>
    <property type="match status" value="1"/>
</dbReference>
<keyword evidence="11" id="KW-1185">Reference proteome</keyword>
<dbReference type="Pfam" id="PF00063">
    <property type="entry name" value="Myosin_head"/>
    <property type="match status" value="1"/>
</dbReference>
<dbReference type="SMART" id="SM00242">
    <property type="entry name" value="MYSc"/>
    <property type="match status" value="1"/>
</dbReference>
<gene>
    <name evidence="10" type="ORF">Tco025E_06295</name>
</gene>